<proteinExistence type="predicted"/>
<dbReference type="Proteomes" id="UP000440713">
    <property type="component" value="Unassembled WGS sequence"/>
</dbReference>
<name>A0A6N7WZZ0_9FIRM</name>
<keyword evidence="2" id="KW-1185">Reference proteome</keyword>
<dbReference type="RefSeq" id="WP_154537657.1">
    <property type="nucleotide sequence ID" value="NZ_VUNE01000002.1"/>
</dbReference>
<sequence length="279" mass="32745">MFGYVRINKMDLTFREFETYKAYYCGLCKYLKRNHTEISRLTLNYDITFLIVLLSSVYEPASEVYHEHCIVNPLKEKKHISNEITEYAASMNILLSYYKLQDNVVDDGGIKNKLAEIAYRKSYDTALKKYPEKARLIKENLDRLSDLEKAENTNIDEISNTFGNLMAEVFSYKDDEYTQRLKNVGFNIGKYIYILDAFADLDDDIKNKSYNPFISYKDDREALKMRVDKLISMILSRLEMNILSLDLNLNRTIIENILYSGVYLRYKGILIGVEEKKNM</sequence>
<dbReference type="Pfam" id="PF18937">
    <property type="entry name" value="DUF5685"/>
    <property type="match status" value="1"/>
</dbReference>
<dbReference type="AlphaFoldDB" id="A0A6N7WZZ0"/>
<evidence type="ECO:0000313" key="2">
    <source>
        <dbReference type="Proteomes" id="UP000440713"/>
    </source>
</evidence>
<organism evidence="1 2">
    <name type="scientific">Peptostreptococcus porci</name>
    <dbReference type="NCBI Taxonomy" id="2652282"/>
    <lineage>
        <taxon>Bacteria</taxon>
        <taxon>Bacillati</taxon>
        <taxon>Bacillota</taxon>
        <taxon>Clostridia</taxon>
        <taxon>Peptostreptococcales</taxon>
        <taxon>Peptostreptococcaceae</taxon>
        <taxon>Peptostreptococcus</taxon>
    </lineage>
</organism>
<dbReference type="EMBL" id="VUNE01000002">
    <property type="protein sequence ID" value="MST62260.1"/>
    <property type="molecule type" value="Genomic_DNA"/>
</dbReference>
<protein>
    <submittedName>
        <fullName evidence="1">Uncharacterized protein</fullName>
    </submittedName>
</protein>
<gene>
    <name evidence="1" type="ORF">FYJ71_04630</name>
</gene>
<reference evidence="1 2" key="1">
    <citation type="submission" date="2019-08" db="EMBL/GenBank/DDBJ databases">
        <title>In-depth cultivation of the pig gut microbiome towards novel bacterial diversity and tailored functional studies.</title>
        <authorList>
            <person name="Wylensek D."/>
            <person name="Hitch T.C.A."/>
            <person name="Clavel T."/>
        </authorList>
    </citation>
    <scope>NUCLEOTIDE SEQUENCE [LARGE SCALE GENOMIC DNA]</scope>
    <source>
        <strain evidence="1 2">WCA-SAB-591-4A-A</strain>
    </source>
</reference>
<evidence type="ECO:0000313" key="1">
    <source>
        <dbReference type="EMBL" id="MST62260.1"/>
    </source>
</evidence>
<accession>A0A6N7WZZ0</accession>
<comment type="caution">
    <text evidence="1">The sequence shown here is derived from an EMBL/GenBank/DDBJ whole genome shotgun (WGS) entry which is preliminary data.</text>
</comment>
<dbReference type="InterPro" id="IPR043740">
    <property type="entry name" value="DUF5685"/>
</dbReference>